<dbReference type="RefSeq" id="WP_256710110.1">
    <property type="nucleotide sequence ID" value="NZ_CP101914.1"/>
</dbReference>
<sequence>MYDDTNNNGKTTGETVAHNMSSISTGVGTTALIGLFTSTPVGWGAVALGVGATIAFEFAYETNFYGLQDGLDWLGNVGEALHNSWDVINPFSW</sequence>
<evidence type="ECO:0000313" key="2">
    <source>
        <dbReference type="Proteomes" id="UP001059773"/>
    </source>
</evidence>
<name>A0ABY5JXV4_9BACI</name>
<accession>A0ABY5JXV4</accession>
<protein>
    <submittedName>
        <fullName evidence="1">Uncharacterized protein</fullName>
    </submittedName>
</protein>
<evidence type="ECO:0000313" key="1">
    <source>
        <dbReference type="EMBL" id="UUI05222.1"/>
    </source>
</evidence>
<proteinExistence type="predicted"/>
<organism evidence="1 2">
    <name type="scientific">Oceanobacillus jeddahense</name>
    <dbReference type="NCBI Taxonomy" id="1462527"/>
    <lineage>
        <taxon>Bacteria</taxon>
        <taxon>Bacillati</taxon>
        <taxon>Bacillota</taxon>
        <taxon>Bacilli</taxon>
        <taxon>Bacillales</taxon>
        <taxon>Bacillaceae</taxon>
        <taxon>Oceanobacillus</taxon>
    </lineage>
</organism>
<reference evidence="1" key="1">
    <citation type="submission" date="2022-07" db="EMBL/GenBank/DDBJ databases">
        <title>FELIX.</title>
        <authorList>
            <person name="Wan K.H."/>
            <person name="Park S."/>
            <person name="Lawrence Q."/>
            <person name="Eichenberger J.P."/>
            <person name="Booth B.W."/>
            <person name="Piaggio A.J."/>
            <person name="Chandler J.C."/>
            <person name="Franklin A.B."/>
            <person name="Celniker S.E."/>
        </authorList>
    </citation>
    <scope>NUCLEOTIDE SEQUENCE</scope>
    <source>
        <strain evidence="1">QA-1986 374</strain>
    </source>
</reference>
<keyword evidence="2" id="KW-1185">Reference proteome</keyword>
<dbReference type="Proteomes" id="UP001059773">
    <property type="component" value="Chromosome"/>
</dbReference>
<gene>
    <name evidence="1" type="ORF">NP439_11510</name>
</gene>
<dbReference type="EMBL" id="CP101914">
    <property type="protein sequence ID" value="UUI05222.1"/>
    <property type="molecule type" value="Genomic_DNA"/>
</dbReference>